<dbReference type="Proteomes" id="UP000827092">
    <property type="component" value="Unassembled WGS sequence"/>
</dbReference>
<organism evidence="2 3">
    <name type="scientific">Oedothorax gibbosus</name>
    <dbReference type="NCBI Taxonomy" id="931172"/>
    <lineage>
        <taxon>Eukaryota</taxon>
        <taxon>Metazoa</taxon>
        <taxon>Ecdysozoa</taxon>
        <taxon>Arthropoda</taxon>
        <taxon>Chelicerata</taxon>
        <taxon>Arachnida</taxon>
        <taxon>Araneae</taxon>
        <taxon>Araneomorphae</taxon>
        <taxon>Entelegynae</taxon>
        <taxon>Araneoidea</taxon>
        <taxon>Linyphiidae</taxon>
        <taxon>Erigoninae</taxon>
        <taxon>Oedothorax</taxon>
    </lineage>
</organism>
<name>A0AAV6VK98_9ARAC</name>
<dbReference type="EMBL" id="JAFNEN010000063">
    <property type="protein sequence ID" value="KAG8196885.1"/>
    <property type="molecule type" value="Genomic_DNA"/>
</dbReference>
<protein>
    <recommendedName>
        <fullName evidence="1">C2H2-type domain-containing protein</fullName>
    </recommendedName>
</protein>
<keyword evidence="3" id="KW-1185">Reference proteome</keyword>
<dbReference type="InterPro" id="IPR013087">
    <property type="entry name" value="Znf_C2H2_type"/>
</dbReference>
<dbReference type="PROSITE" id="PS00028">
    <property type="entry name" value="ZINC_FINGER_C2H2_1"/>
    <property type="match status" value="1"/>
</dbReference>
<reference evidence="2 3" key="1">
    <citation type="journal article" date="2022" name="Nat. Ecol. Evol.">
        <title>A masculinizing supergene underlies an exaggerated male reproductive morph in a spider.</title>
        <authorList>
            <person name="Hendrickx F."/>
            <person name="De Corte Z."/>
            <person name="Sonet G."/>
            <person name="Van Belleghem S.M."/>
            <person name="Kostlbacher S."/>
            <person name="Vangestel C."/>
        </authorList>
    </citation>
    <scope>NUCLEOTIDE SEQUENCE [LARGE SCALE GENOMIC DNA]</scope>
    <source>
        <strain evidence="2">W744_W776</strain>
    </source>
</reference>
<evidence type="ECO:0000313" key="3">
    <source>
        <dbReference type="Proteomes" id="UP000827092"/>
    </source>
</evidence>
<feature type="domain" description="C2H2-type" evidence="1">
    <location>
        <begin position="22"/>
        <end position="42"/>
    </location>
</feature>
<dbReference type="AlphaFoldDB" id="A0AAV6VK98"/>
<gene>
    <name evidence="2" type="ORF">JTE90_027595</name>
</gene>
<evidence type="ECO:0000259" key="1">
    <source>
        <dbReference type="PROSITE" id="PS00028"/>
    </source>
</evidence>
<proteinExistence type="predicted"/>
<accession>A0AAV6VK98</accession>
<sequence>MAGVDTILSRLTRNTARATLKCSKCHFEFIRKHSYETHLKKHVELITLFLLDLHLCRQLASIDAKRARKNLQRNIIFFAI</sequence>
<evidence type="ECO:0000313" key="2">
    <source>
        <dbReference type="EMBL" id="KAG8196885.1"/>
    </source>
</evidence>
<comment type="caution">
    <text evidence="2">The sequence shown here is derived from an EMBL/GenBank/DDBJ whole genome shotgun (WGS) entry which is preliminary data.</text>
</comment>